<dbReference type="Pfam" id="PF02498">
    <property type="entry name" value="Bro-N"/>
    <property type="match status" value="1"/>
</dbReference>
<sequence>MVQGEDVWFVAKDVANVLEYRDTHNMVRFLDEDEKDTHQVSTLGGNQNMKVINESGLYSAILKSKKPQAKAFKKWVTSEVIPSIRKHGAYMTDQVLEQAVTNPDFAIGLLTKLKEEKERLAAAQQQIVQQQQIVTFAEACMQSDQTLKVGEVAKKPHTHLLLNMSADLM</sequence>
<dbReference type="AlphaFoldDB" id="R8QW32"/>
<accession>R8QW32</accession>
<gene>
    <name evidence="3" type="ORF">IIQ_05602</name>
</gene>
<dbReference type="PANTHER" id="PTHR36180:SF2">
    <property type="entry name" value="BRO FAMILY PROTEIN"/>
    <property type="match status" value="1"/>
</dbReference>
<proteinExistence type="predicted"/>
<keyword evidence="1" id="KW-0175">Coiled coil</keyword>
<feature type="coiled-coil region" evidence="1">
    <location>
        <begin position="106"/>
        <end position="133"/>
    </location>
</feature>
<dbReference type="HOGENOM" id="CLU_1465959_0_0_9"/>
<evidence type="ECO:0000313" key="4">
    <source>
        <dbReference type="Proteomes" id="UP000014019"/>
    </source>
</evidence>
<feature type="domain" description="Bro-N" evidence="2">
    <location>
        <begin position="1"/>
        <end position="88"/>
    </location>
</feature>
<organism evidence="3 4">
    <name type="scientific">Bacillus cereus VD118</name>
    <dbReference type="NCBI Taxonomy" id="1053231"/>
    <lineage>
        <taxon>Bacteria</taxon>
        <taxon>Bacillati</taxon>
        <taxon>Bacillota</taxon>
        <taxon>Bacilli</taxon>
        <taxon>Bacillales</taxon>
        <taxon>Bacillaceae</taxon>
        <taxon>Bacillus</taxon>
        <taxon>Bacillus cereus group</taxon>
    </lineage>
</organism>
<name>R8QW32_BACCE</name>
<evidence type="ECO:0000259" key="2">
    <source>
        <dbReference type="PROSITE" id="PS51750"/>
    </source>
</evidence>
<evidence type="ECO:0000256" key="1">
    <source>
        <dbReference type="SAM" id="Coils"/>
    </source>
</evidence>
<protein>
    <recommendedName>
        <fullName evidence="2">Bro-N domain-containing protein</fullName>
    </recommendedName>
</protein>
<comment type="caution">
    <text evidence="3">The sequence shown here is derived from an EMBL/GenBank/DDBJ whole genome shotgun (WGS) entry which is preliminary data.</text>
</comment>
<dbReference type="PROSITE" id="PS51750">
    <property type="entry name" value="BRO_N"/>
    <property type="match status" value="1"/>
</dbReference>
<dbReference type="EMBL" id="AHEZ01000019">
    <property type="protein sequence ID" value="EOP75296.1"/>
    <property type="molecule type" value="Genomic_DNA"/>
</dbReference>
<dbReference type="SMART" id="SM01040">
    <property type="entry name" value="Bro-N"/>
    <property type="match status" value="1"/>
</dbReference>
<dbReference type="Proteomes" id="UP000014019">
    <property type="component" value="Unassembled WGS sequence"/>
</dbReference>
<reference evidence="3 4" key="1">
    <citation type="submission" date="2012-12" db="EMBL/GenBank/DDBJ databases">
        <title>The Genome Sequence of Bacillus cereus VD118.</title>
        <authorList>
            <consortium name="The Broad Institute Genome Sequencing Platform"/>
            <consortium name="The Broad Institute Genome Sequencing Center for Infectious Disease"/>
            <person name="Feldgarden M."/>
            <person name="Van der Auwera G.A."/>
            <person name="Mahillon J."/>
            <person name="Duprez V."/>
            <person name="Timmery S."/>
            <person name="Mattelet C."/>
            <person name="Dierick K."/>
            <person name="Sun M."/>
            <person name="Yu Z."/>
            <person name="Zhu L."/>
            <person name="Hu X."/>
            <person name="Shank E.B."/>
            <person name="Swiecicka I."/>
            <person name="Hansen B.M."/>
            <person name="Andrup L."/>
            <person name="Walker B."/>
            <person name="Young S.K."/>
            <person name="Zeng Q."/>
            <person name="Gargeya S."/>
            <person name="Fitzgerald M."/>
            <person name="Haas B."/>
            <person name="Abouelleil A."/>
            <person name="Alvarado L."/>
            <person name="Arachchi H.M."/>
            <person name="Berlin A.M."/>
            <person name="Chapman S.B."/>
            <person name="Dewar J."/>
            <person name="Goldberg J."/>
            <person name="Griggs A."/>
            <person name="Gujja S."/>
            <person name="Hansen M."/>
            <person name="Howarth C."/>
            <person name="Imamovic A."/>
            <person name="Larimer J."/>
            <person name="McCowan C."/>
            <person name="Murphy C."/>
            <person name="Neiman D."/>
            <person name="Pearson M."/>
            <person name="Priest M."/>
            <person name="Roberts A."/>
            <person name="Saif S."/>
            <person name="Shea T."/>
            <person name="Sisk P."/>
            <person name="Sykes S."/>
            <person name="Wortman J."/>
            <person name="Nusbaum C."/>
            <person name="Birren B."/>
        </authorList>
    </citation>
    <scope>NUCLEOTIDE SEQUENCE [LARGE SCALE GENOMIC DNA]</scope>
    <source>
        <strain evidence="3 4">VD118</strain>
    </source>
</reference>
<dbReference type="PANTHER" id="PTHR36180">
    <property type="entry name" value="DNA-BINDING PROTEIN-RELATED-RELATED"/>
    <property type="match status" value="1"/>
</dbReference>
<dbReference type="InterPro" id="IPR003497">
    <property type="entry name" value="BRO_N_domain"/>
</dbReference>
<evidence type="ECO:0000313" key="3">
    <source>
        <dbReference type="EMBL" id="EOP75296.1"/>
    </source>
</evidence>